<dbReference type="InterPro" id="IPR016132">
    <property type="entry name" value="Phyto_chromo_attachment"/>
</dbReference>
<evidence type="ECO:0000256" key="9">
    <source>
        <dbReference type="ARBA" id="ARBA00023012"/>
    </source>
</evidence>
<evidence type="ECO:0000256" key="3">
    <source>
        <dbReference type="ARBA" id="ARBA00022606"/>
    </source>
</evidence>
<dbReference type="PANTHER" id="PTHR43065">
    <property type="entry name" value="SENSOR HISTIDINE KINASE"/>
    <property type="match status" value="1"/>
</dbReference>
<dbReference type="GO" id="GO:0000160">
    <property type="term" value="P:phosphorelay signal transduction system"/>
    <property type="evidence" value="ECO:0007669"/>
    <property type="project" value="UniProtKB-KW"/>
</dbReference>
<dbReference type="Gene3D" id="3.30.450.270">
    <property type="match status" value="1"/>
</dbReference>
<dbReference type="PROSITE" id="PS50046">
    <property type="entry name" value="PHYTOCHROME_2"/>
    <property type="match status" value="1"/>
</dbReference>
<dbReference type="AlphaFoldDB" id="I3ZK27"/>
<evidence type="ECO:0000256" key="1">
    <source>
        <dbReference type="ARBA" id="ARBA00022543"/>
    </source>
</evidence>
<evidence type="ECO:0000259" key="11">
    <source>
        <dbReference type="PROSITE" id="PS50046"/>
    </source>
</evidence>
<evidence type="ECO:0000313" key="13">
    <source>
        <dbReference type="Proteomes" id="UP000006056"/>
    </source>
</evidence>
<dbReference type="SUPFAM" id="SSF55785">
    <property type="entry name" value="PYP-like sensor domain (PAS domain)"/>
    <property type="match status" value="1"/>
</dbReference>
<evidence type="ECO:0000256" key="5">
    <source>
        <dbReference type="ARBA" id="ARBA00022741"/>
    </source>
</evidence>
<evidence type="ECO:0000256" key="4">
    <source>
        <dbReference type="ARBA" id="ARBA00022679"/>
    </source>
</evidence>
<dbReference type="GO" id="GO:0016301">
    <property type="term" value="F:kinase activity"/>
    <property type="evidence" value="ECO:0007669"/>
    <property type="project" value="UniProtKB-KW"/>
</dbReference>
<dbReference type="InterPro" id="IPR003018">
    <property type="entry name" value="GAF"/>
</dbReference>
<keyword evidence="2" id="KW-0597">Phosphoprotein</keyword>
<keyword evidence="6 12" id="KW-0418">Kinase</keyword>
<dbReference type="Pfam" id="PF00360">
    <property type="entry name" value="PHY"/>
    <property type="match status" value="1"/>
</dbReference>
<sequence length="516" mass="56713">MSDSRGKFGLTMNEVVINLDNCAREPIHIPGTIQPHGLLFVLREPDLHILQVSENVEVMLGIPAENLLDQPLSKFLNAAQIAKVQFALDSVDPRDNNPVELGLSTAKGDAQLDGFVHRHDGFSYLEFEPASLAEGARFLDFYRKITHLTTALHAASSLPSLLSEATGGISAMTGFDRVMIYRFAESGEGEVIAETAVGSMDPYLGLWYPASDIPEQARRLYVLNPIRNVVDVDFTPVPVVPVINPESNRPVDMTYSGLRSVSPIHCEYLRNMGVAASMSVSILLDGKLWGLIACHHRSAHYVPYETRKACTFIGQVLSGEIARRQQMDEASYQSHTTATQAKLMQLMAGSSNPLLGLVNSSPTLLDLIPAEGAAVVQGDKAHLLGDTPGYDDVMDLVSLLKQNDVPTTFVTKSLKNHFPLTDRMRDTASGLIALQVERDPATYALFFRPEVTQTVFWGGNPEKPVEASEDGFRLSPRKSFEAWKEEVSGQSLPWRKNEILAAQELRNLITVVAFGK</sequence>
<dbReference type="PRINTS" id="PR01033">
    <property type="entry name" value="PHYTOCHROME"/>
</dbReference>
<dbReference type="Pfam" id="PF08446">
    <property type="entry name" value="PAS_2"/>
    <property type="match status" value="1"/>
</dbReference>
<evidence type="ECO:0000256" key="6">
    <source>
        <dbReference type="ARBA" id="ARBA00022777"/>
    </source>
</evidence>
<dbReference type="GO" id="GO:0006355">
    <property type="term" value="P:regulation of DNA-templated transcription"/>
    <property type="evidence" value="ECO:0007669"/>
    <property type="project" value="InterPro"/>
</dbReference>
<dbReference type="STRING" id="926566.Terro_3380"/>
<evidence type="ECO:0000256" key="2">
    <source>
        <dbReference type="ARBA" id="ARBA00022553"/>
    </source>
</evidence>
<dbReference type="SUPFAM" id="SSF55781">
    <property type="entry name" value="GAF domain-like"/>
    <property type="match status" value="2"/>
</dbReference>
<dbReference type="InterPro" id="IPR001294">
    <property type="entry name" value="Phytochrome"/>
</dbReference>
<keyword evidence="8" id="KW-0157">Chromophore</keyword>
<dbReference type="KEGG" id="trs:Terro_3380"/>
<dbReference type="InterPro" id="IPR043150">
    <property type="entry name" value="Phytochrome_PHY_sf"/>
</dbReference>
<dbReference type="InterPro" id="IPR013515">
    <property type="entry name" value="Phytochrome_cen-reg"/>
</dbReference>
<evidence type="ECO:0000256" key="7">
    <source>
        <dbReference type="ARBA" id="ARBA00022840"/>
    </source>
</evidence>
<dbReference type="SMART" id="SM00065">
    <property type="entry name" value="GAF"/>
    <property type="match status" value="1"/>
</dbReference>
<dbReference type="eggNOG" id="COG4251">
    <property type="taxonomic scope" value="Bacteria"/>
</dbReference>
<dbReference type="InterPro" id="IPR013654">
    <property type="entry name" value="PAS_2"/>
</dbReference>
<dbReference type="Proteomes" id="UP000006056">
    <property type="component" value="Chromosome"/>
</dbReference>
<keyword evidence="4" id="KW-0808">Transferase</keyword>
<dbReference type="HOGENOM" id="CLU_000445_50_5_0"/>
<dbReference type="PANTHER" id="PTHR43065:SF10">
    <property type="entry name" value="PEROXIDE STRESS-ACTIVATED HISTIDINE KINASE MAK3"/>
    <property type="match status" value="1"/>
</dbReference>
<keyword evidence="10" id="KW-0675">Receptor</keyword>
<keyword evidence="9" id="KW-0902">Two-component regulatory system</keyword>
<evidence type="ECO:0000256" key="10">
    <source>
        <dbReference type="ARBA" id="ARBA00023170"/>
    </source>
</evidence>
<dbReference type="EMBL" id="CP003379">
    <property type="protein sequence ID" value="AFL89595.1"/>
    <property type="molecule type" value="Genomic_DNA"/>
</dbReference>
<dbReference type="GO" id="GO:0009881">
    <property type="term" value="F:photoreceptor activity"/>
    <property type="evidence" value="ECO:0007669"/>
    <property type="project" value="UniProtKB-KW"/>
</dbReference>
<dbReference type="Gene3D" id="3.30.450.20">
    <property type="entry name" value="PAS domain"/>
    <property type="match status" value="1"/>
</dbReference>
<organism evidence="12 13">
    <name type="scientific">Terriglobus roseus (strain DSM 18391 / NRRL B-41598 / KBS 63)</name>
    <dbReference type="NCBI Taxonomy" id="926566"/>
    <lineage>
        <taxon>Bacteria</taxon>
        <taxon>Pseudomonadati</taxon>
        <taxon>Acidobacteriota</taxon>
        <taxon>Terriglobia</taxon>
        <taxon>Terriglobales</taxon>
        <taxon>Acidobacteriaceae</taxon>
        <taxon>Terriglobus</taxon>
    </lineage>
</organism>
<dbReference type="GO" id="GO:0009584">
    <property type="term" value="P:detection of visible light"/>
    <property type="evidence" value="ECO:0007669"/>
    <property type="project" value="InterPro"/>
</dbReference>
<dbReference type="InterPro" id="IPR029016">
    <property type="entry name" value="GAF-like_dom_sf"/>
</dbReference>
<dbReference type="PATRIC" id="fig|926566.3.peg.3323"/>
<protein>
    <submittedName>
        <fullName evidence="12">Bacteriophytochrome (Light-regulated signal transduction histidine kinase)</fullName>
    </submittedName>
</protein>
<dbReference type="Gene3D" id="3.30.450.40">
    <property type="match status" value="1"/>
</dbReference>
<proteinExistence type="predicted"/>
<evidence type="ECO:0000313" key="12">
    <source>
        <dbReference type="EMBL" id="AFL89595.1"/>
    </source>
</evidence>
<name>I3ZK27_TERRK</name>
<keyword evidence="13" id="KW-1185">Reference proteome</keyword>
<accession>I3ZK27</accession>
<keyword evidence="1" id="KW-0600">Photoreceptor protein</keyword>
<dbReference type="GO" id="GO:0005524">
    <property type="term" value="F:ATP binding"/>
    <property type="evidence" value="ECO:0007669"/>
    <property type="project" value="UniProtKB-KW"/>
</dbReference>
<keyword evidence="3" id="KW-0716">Sensory transduction</keyword>
<dbReference type="Pfam" id="PF01590">
    <property type="entry name" value="GAF"/>
    <property type="match status" value="1"/>
</dbReference>
<feature type="domain" description="Phytochrome chromophore attachment site" evidence="11">
    <location>
        <begin position="157"/>
        <end position="315"/>
    </location>
</feature>
<evidence type="ECO:0000256" key="8">
    <source>
        <dbReference type="ARBA" id="ARBA00022991"/>
    </source>
</evidence>
<keyword evidence="5" id="KW-0547">Nucleotide-binding</keyword>
<reference evidence="12 13" key="1">
    <citation type="submission" date="2012-06" db="EMBL/GenBank/DDBJ databases">
        <title>Complete genome of Terriglobus roseus DSM 18391.</title>
        <authorList>
            <consortium name="US DOE Joint Genome Institute (JGI-PGF)"/>
            <person name="Lucas S."/>
            <person name="Copeland A."/>
            <person name="Lapidus A."/>
            <person name="Glavina del Rio T."/>
            <person name="Dalin E."/>
            <person name="Tice H."/>
            <person name="Bruce D."/>
            <person name="Goodwin L."/>
            <person name="Pitluck S."/>
            <person name="Peters L."/>
            <person name="Mikhailova N."/>
            <person name="Munk A.C.C."/>
            <person name="Kyrpides N."/>
            <person name="Mavromatis K."/>
            <person name="Ivanova N."/>
            <person name="Brettin T."/>
            <person name="Detter J.C."/>
            <person name="Han C."/>
            <person name="Larimer F."/>
            <person name="Land M."/>
            <person name="Hauser L."/>
            <person name="Markowitz V."/>
            <person name="Cheng J.-F."/>
            <person name="Hugenholtz P."/>
            <person name="Woyke T."/>
            <person name="Wu D."/>
            <person name="Brambilla E."/>
            <person name="Klenk H.-P."/>
            <person name="Eisen J.A."/>
        </authorList>
    </citation>
    <scope>NUCLEOTIDE SEQUENCE [LARGE SCALE GENOMIC DNA]</scope>
    <source>
        <strain evidence="13">DSM 18391 / NRRL B-41598 / KBS 63</strain>
    </source>
</reference>
<dbReference type="InterPro" id="IPR035965">
    <property type="entry name" value="PAS-like_dom_sf"/>
</dbReference>
<keyword evidence="7" id="KW-0067">ATP-binding</keyword>
<gene>
    <name evidence="12" type="ordered locus">Terro_3380</name>
</gene>